<gene>
    <name evidence="2" type="ORF">Cvel_21357.t1.CR1</name>
</gene>
<dbReference type="VEuPathDB" id="CryptoDB:Cvel_21357"/>
<feature type="compositionally biased region" description="Basic and acidic residues" evidence="1">
    <location>
        <begin position="418"/>
        <end position="447"/>
    </location>
</feature>
<sequence length="990" mass="110051">MPEKENESENVSVRPFVALRVKYTGIWNQYVAPFTGWKRSLIFRSVCKDWAAKDEGRETNVETVLETPELLKFADPQKMKNESFEPLVSERRPLWSTDTVTGMNCVTPQDLLCRACFRSSPSVVSSLISRVFPDGLVLTEPFPSKKTEPVPPKRDEEEEEAANIRLSCVLHGFAPAVFWREACKRSVGEGMVGAALLGANEEVLSFIRSHLVSAELFANIKKDTEPSEREVQEPGGFGGFMGRGVCPLISAAVKSLNPIGMLKWVQKEFRLDFSCSRINGPLTWKVIEAEEPLPYELLRFLATKGGGAMYPLTLCHLAQFGRLAELVREEHRSKREKAVMDIALNPPDDVDFHRVMMTMLLRSQYPDGIPEEVHWRAWNGVCDSAAKCGQLKVLKWARLELEPDQIPPPLCLPNAASHRTEKKREKSEERGCLKEEGGEKGRERDQENLSESSQAPPRVGGAGVTHSSSEASPSSACASSCSASHTASGSVKEKEKSSSRLPEVQKRKKGTSRGSECPPLDETLIKNKIVDRPMKFPWSANGAAAALREGHMETFHWMMCEAEDPCPWEGTIFEAAVCTGNLDVIREAHRVGEMRGGGQFDAGQSISIALKYCDYLVLTLLLELLPPNDFPSSAYTCLFDRVEYFMEQELIDFARNLSEKGVRPSESLYESLTRELRIDWTDPERERGWVRGVTVLAVFDIVARADRRVGPSTKIYAEIVECPSVRIMEKVRALPPSQRPSWNAPAEVVKVMGRFEELNALEGGREANPSAPVILSGLLEILRFLCEPRQRYAEALALLKGSEREAAEKAVWWLLDFLGSHASLLDRENVEAQVGEGGLDGYIEEKRGERGPESKELQEMKEVFMGAWRGLIQLAGRLYLEFGFGEILTYDLLNAAEGGDLIAGLDLCGTDDVWGVLRRVVVRRKVVDEEEMDWDEESEEEEKGDASPSGGLSGQTKKGGDGSASASSSFSLLMSQKGGSLRPRSMTSLF</sequence>
<dbReference type="AlphaFoldDB" id="A0A0K6S7C2"/>
<organism evidence="2">
    <name type="scientific">Chromera velia CCMP2878</name>
    <dbReference type="NCBI Taxonomy" id="1169474"/>
    <lineage>
        <taxon>Eukaryota</taxon>
        <taxon>Sar</taxon>
        <taxon>Alveolata</taxon>
        <taxon>Colpodellida</taxon>
        <taxon>Chromeraceae</taxon>
        <taxon>Chromera</taxon>
    </lineage>
</organism>
<evidence type="ECO:0000256" key="1">
    <source>
        <dbReference type="SAM" id="MobiDB-lite"/>
    </source>
</evidence>
<feature type="region of interest" description="Disordered" evidence="1">
    <location>
        <begin position="407"/>
        <end position="520"/>
    </location>
</feature>
<proteinExistence type="predicted"/>
<name>A0A0K6S7C2_9ALVE</name>
<evidence type="ECO:0000313" key="2">
    <source>
        <dbReference type="EMBL" id="CUC09562.1"/>
    </source>
</evidence>
<accession>A0A0K6S7C2</accession>
<dbReference type="PhylomeDB" id="A0A0K6S7C2"/>
<feature type="compositionally biased region" description="Low complexity" evidence="1">
    <location>
        <begin position="467"/>
        <end position="490"/>
    </location>
</feature>
<feature type="region of interest" description="Disordered" evidence="1">
    <location>
        <begin position="930"/>
        <end position="969"/>
    </location>
</feature>
<protein>
    <submittedName>
        <fullName evidence="2">Uncharacterized protein</fullName>
    </submittedName>
</protein>
<feature type="compositionally biased region" description="Acidic residues" evidence="1">
    <location>
        <begin position="930"/>
        <end position="943"/>
    </location>
</feature>
<dbReference type="EMBL" id="CDMZ01001099">
    <property type="protein sequence ID" value="CUC09562.1"/>
    <property type="molecule type" value="Genomic_DNA"/>
</dbReference>
<reference evidence="2" key="1">
    <citation type="submission" date="2014-11" db="EMBL/GenBank/DDBJ databases">
        <title>Molecular phylogeny of cliff fern family Woodsiaceae with morphological implications.</title>
        <authorList>
            <person name="Shao Y.-Z."/>
            <person name="Wei R."/>
            <person name="Zhang X.-C."/>
        </authorList>
    </citation>
    <scope>NUCLEOTIDE SEQUENCE</scope>
</reference>